<comment type="caution">
    <text evidence="1">The sequence shown here is derived from an EMBL/GenBank/DDBJ whole genome shotgun (WGS) entry which is preliminary data.</text>
</comment>
<dbReference type="AlphaFoldDB" id="A0A426Y4Q5"/>
<dbReference type="EMBL" id="AMZH03014982">
    <property type="protein sequence ID" value="RRT46759.1"/>
    <property type="molecule type" value="Genomic_DNA"/>
</dbReference>
<evidence type="ECO:0000313" key="2">
    <source>
        <dbReference type="Proteomes" id="UP000287651"/>
    </source>
</evidence>
<name>A0A426Y4Q5_ENSVE</name>
<gene>
    <name evidence="1" type="ORF">B296_00046674</name>
</gene>
<proteinExistence type="predicted"/>
<dbReference type="Proteomes" id="UP000287651">
    <property type="component" value="Unassembled WGS sequence"/>
</dbReference>
<sequence>MDRASGEESSYDLALDNALLDALRDLVEERPKATPKEGTHRVVVEIRLNGMLVVKCRNEHCCLHDAASLYRHDLSLSSLSVGCSFPIAIVLFLNSTTAAALIFVPSSLPLPSSLFPSNRTLRLLFISSALSPLPQSRYCKVVTVDFDHRQPIRAISTEGGKRKVRRREEKGELGVWRCSPNLSPVGDFLSLRGEK</sequence>
<accession>A0A426Y4Q5</accession>
<reference evidence="1 2" key="1">
    <citation type="journal article" date="2014" name="Agronomy (Basel)">
        <title>A Draft Genome Sequence for Ensete ventricosum, the Drought-Tolerant Tree Against Hunger.</title>
        <authorList>
            <person name="Harrison J."/>
            <person name="Moore K.A."/>
            <person name="Paszkiewicz K."/>
            <person name="Jones T."/>
            <person name="Grant M."/>
            <person name="Ambacheew D."/>
            <person name="Muzemil S."/>
            <person name="Studholme D.J."/>
        </authorList>
    </citation>
    <scope>NUCLEOTIDE SEQUENCE [LARGE SCALE GENOMIC DNA]</scope>
</reference>
<protein>
    <submittedName>
        <fullName evidence="1">Uncharacterized protein</fullName>
    </submittedName>
</protein>
<evidence type="ECO:0000313" key="1">
    <source>
        <dbReference type="EMBL" id="RRT46759.1"/>
    </source>
</evidence>
<organism evidence="1 2">
    <name type="scientific">Ensete ventricosum</name>
    <name type="common">Abyssinian banana</name>
    <name type="synonym">Musa ensete</name>
    <dbReference type="NCBI Taxonomy" id="4639"/>
    <lineage>
        <taxon>Eukaryota</taxon>
        <taxon>Viridiplantae</taxon>
        <taxon>Streptophyta</taxon>
        <taxon>Embryophyta</taxon>
        <taxon>Tracheophyta</taxon>
        <taxon>Spermatophyta</taxon>
        <taxon>Magnoliopsida</taxon>
        <taxon>Liliopsida</taxon>
        <taxon>Zingiberales</taxon>
        <taxon>Musaceae</taxon>
        <taxon>Ensete</taxon>
    </lineage>
</organism>